<gene>
    <name evidence="13" type="ORF">ED733_008952</name>
    <name evidence="12" type="ORF">NOR_04964</name>
</gene>
<organism evidence="12 14">
    <name type="scientific">Metarhizium rileyi (strain RCEF 4871)</name>
    <name type="common">Nomuraea rileyi</name>
    <dbReference type="NCBI Taxonomy" id="1649241"/>
    <lineage>
        <taxon>Eukaryota</taxon>
        <taxon>Fungi</taxon>
        <taxon>Dikarya</taxon>
        <taxon>Ascomycota</taxon>
        <taxon>Pezizomycotina</taxon>
        <taxon>Sordariomycetes</taxon>
        <taxon>Hypocreomycetidae</taxon>
        <taxon>Hypocreales</taxon>
        <taxon>Clavicipitaceae</taxon>
        <taxon>Metarhizium</taxon>
    </lineage>
</organism>
<evidence type="ECO:0000256" key="3">
    <source>
        <dbReference type="ARBA" id="ARBA00009188"/>
    </source>
</evidence>
<evidence type="ECO:0000313" key="12">
    <source>
        <dbReference type="EMBL" id="OAA42115.1"/>
    </source>
</evidence>
<keyword evidence="5" id="KW-0812">Transmembrane</keyword>
<accession>A0A5C6GQJ2</accession>
<keyword evidence="8" id="KW-0472">Membrane</keyword>
<evidence type="ECO:0000313" key="13">
    <source>
        <dbReference type="EMBL" id="TWU79210.1"/>
    </source>
</evidence>
<dbReference type="EMBL" id="AZHC01000014">
    <property type="protein sequence ID" value="OAA42115.1"/>
    <property type="molecule type" value="Genomic_DNA"/>
</dbReference>
<protein>
    <recommendedName>
        <fullName evidence="4 11">MICOS complex subunit MIC12</fullName>
    </recommendedName>
    <alternativeName>
        <fullName evidence="10 11">Altered inheritance of mitochondria protein 5, mitochondrial</fullName>
    </alternativeName>
    <alternativeName>
        <fullName evidence="9 11">Found in mitochondrial proteome protein 51</fullName>
    </alternativeName>
</protein>
<dbReference type="OrthoDB" id="4037694at2759"/>
<evidence type="ECO:0000256" key="1">
    <source>
        <dbReference type="ARBA" id="ARBA00002689"/>
    </source>
</evidence>
<evidence type="ECO:0000313" key="14">
    <source>
        <dbReference type="Proteomes" id="UP000243498"/>
    </source>
</evidence>
<reference evidence="15" key="2">
    <citation type="submission" date="2018-12" db="EMBL/GenBank/DDBJ databases">
        <title>The complete genome of Metarhizium rileyi, a key fungal pathogen of Lepidoptera.</title>
        <authorList>
            <person name="Binneck E."/>
            <person name="Lastra C.C.L."/>
            <person name="Sosa-Gomez D.R."/>
        </authorList>
    </citation>
    <scope>NUCLEOTIDE SEQUENCE [LARGE SCALE GENOMIC DNA]</scope>
    <source>
        <strain evidence="15">Cep018-CH2</strain>
    </source>
</reference>
<dbReference type="Pfam" id="PF17050">
    <property type="entry name" value="AIM5"/>
    <property type="match status" value="1"/>
</dbReference>
<evidence type="ECO:0000256" key="5">
    <source>
        <dbReference type="ARBA" id="ARBA00022692"/>
    </source>
</evidence>
<keyword evidence="14" id="KW-1185">Reference proteome</keyword>
<evidence type="ECO:0000256" key="10">
    <source>
        <dbReference type="ARBA" id="ARBA00032985"/>
    </source>
</evidence>
<proteinExistence type="inferred from homology"/>
<evidence type="ECO:0000256" key="9">
    <source>
        <dbReference type="ARBA" id="ARBA00032159"/>
    </source>
</evidence>
<evidence type="ECO:0000256" key="8">
    <source>
        <dbReference type="ARBA" id="ARBA00023136"/>
    </source>
</evidence>
<dbReference type="AlphaFoldDB" id="A0A167D9T1"/>
<dbReference type="GO" id="GO:0042407">
    <property type="term" value="P:cristae formation"/>
    <property type="evidence" value="ECO:0007669"/>
    <property type="project" value="InterPro"/>
</dbReference>
<evidence type="ECO:0000256" key="4">
    <source>
        <dbReference type="ARBA" id="ARBA00018170"/>
    </source>
</evidence>
<reference evidence="12 14" key="1">
    <citation type="journal article" date="2016" name="Genome Biol. Evol.">
        <title>Divergent and convergent evolution of fungal pathogenicity.</title>
        <authorList>
            <person name="Shang Y."/>
            <person name="Xiao G."/>
            <person name="Zheng P."/>
            <person name="Cen K."/>
            <person name="Zhan S."/>
            <person name="Wang C."/>
        </authorList>
    </citation>
    <scope>NUCLEOTIDE SEQUENCE [LARGE SCALE GENOMIC DNA]</scope>
    <source>
        <strain evidence="12 14">RCEF 4871</strain>
    </source>
</reference>
<keyword evidence="7 11" id="KW-0496">Mitochondrion</keyword>
<dbReference type="EMBL" id="SBHS01000001">
    <property type="protein sequence ID" value="TWU79210.1"/>
    <property type="molecule type" value="Genomic_DNA"/>
</dbReference>
<comment type="function">
    <text evidence="1 11">Component of the MICOS complex, a large protein complex of the mitochondrial inner membrane that plays crucial roles in the maintenance of crista junctions, inner membrane architecture, and formation of contact sites to the outer membrane.</text>
</comment>
<comment type="similarity">
    <text evidence="3 11">Belongs to the MICOS complex subunit Mic12 family.</text>
</comment>
<dbReference type="Proteomes" id="UP000317257">
    <property type="component" value="Unassembled WGS sequence"/>
</dbReference>
<keyword evidence="6" id="KW-1133">Transmembrane helix</keyword>
<comment type="subcellular location">
    <subcellularLocation>
        <location evidence="2">Membrane</location>
    </subcellularLocation>
    <subcellularLocation>
        <location evidence="11">Mitochondrion inner membrane</location>
        <topology evidence="11">Single-pass membrane protein</topology>
    </subcellularLocation>
</comment>
<comment type="caution">
    <text evidence="12">The sequence shown here is derived from an EMBL/GenBank/DDBJ whole genome shotgun (WGS) entry which is preliminary data.</text>
</comment>
<evidence type="ECO:0000256" key="2">
    <source>
        <dbReference type="ARBA" id="ARBA00004370"/>
    </source>
</evidence>
<dbReference type="OMA" id="DRWNTEV"/>
<sequence>MGFATGFTGGVALTLSLAYLSVLAHQRNREQQGRSLRAQALAIQSLIDPIPQPLPPTRSEVAAAKRAEAFEIAKERWNEEVENAVKWVQHTDWYEVREGLEDRIGALWDNAFGESIEDSAVKAKSEVQSVSKKASAGIDVAGSKIASKAKGAFQQVKEEGEDFEAKVKDNALQARLAAWREAQKAENEARQAASEAQEAVSSALEKGKKKATGVVDKVKSAVGISGADASASHATIGSSATNPIAMALDQRFDKVGGDKRTVAEVLKDRYTSMDKRNNNVLRGL</sequence>
<evidence type="ECO:0000313" key="15">
    <source>
        <dbReference type="Proteomes" id="UP000317257"/>
    </source>
</evidence>
<reference evidence="13" key="3">
    <citation type="journal article" date="2019" name="Microbiol. Resour. Announc.">
        <title>Genome Sequence of Metarhizium rileyi, a Microbial Control Agent for Lepidoptera.</title>
        <authorList>
            <person name="Binneck E."/>
            <person name="Lastra C.C.L."/>
            <person name="Sosa-Gomez D.R."/>
        </authorList>
    </citation>
    <scope>NUCLEOTIDE SEQUENCE</scope>
    <source>
        <strain evidence="13">Cep018-CH2</strain>
    </source>
</reference>
<dbReference type="GO" id="GO:0061617">
    <property type="term" value="C:MICOS complex"/>
    <property type="evidence" value="ECO:0007669"/>
    <property type="project" value="UniProtKB-UniRule"/>
</dbReference>
<dbReference type="Proteomes" id="UP000243498">
    <property type="component" value="Unassembled WGS sequence"/>
</dbReference>
<dbReference type="InterPro" id="IPR031463">
    <property type="entry name" value="Mic12"/>
</dbReference>
<comment type="subunit">
    <text evidence="11">Component of the mitochondrial contact site and cristae organizing system (MICOS) complex.</text>
</comment>
<dbReference type="GO" id="GO:0044284">
    <property type="term" value="C:mitochondrial crista junction"/>
    <property type="evidence" value="ECO:0007669"/>
    <property type="project" value="InterPro"/>
</dbReference>
<keyword evidence="11" id="KW-0999">Mitochondrion inner membrane</keyword>
<name>A0A167D9T1_METRR</name>
<evidence type="ECO:0000256" key="11">
    <source>
        <dbReference type="RuleBase" id="RU363010"/>
    </source>
</evidence>
<evidence type="ECO:0000256" key="6">
    <source>
        <dbReference type="ARBA" id="ARBA00022989"/>
    </source>
</evidence>
<accession>A0A167D9T1</accession>
<evidence type="ECO:0000256" key="7">
    <source>
        <dbReference type="ARBA" id="ARBA00023128"/>
    </source>
</evidence>